<organism evidence="1 2">
    <name type="scientific">Embleya scabrispora</name>
    <dbReference type="NCBI Taxonomy" id="159449"/>
    <lineage>
        <taxon>Bacteria</taxon>
        <taxon>Bacillati</taxon>
        <taxon>Actinomycetota</taxon>
        <taxon>Actinomycetes</taxon>
        <taxon>Kitasatosporales</taxon>
        <taxon>Streptomycetaceae</taxon>
        <taxon>Embleya</taxon>
    </lineage>
</organism>
<protein>
    <submittedName>
        <fullName evidence="1">Uncharacterized protein</fullName>
    </submittedName>
</protein>
<dbReference type="AlphaFoldDB" id="A0A1T3P0F4"/>
<comment type="caution">
    <text evidence="1">The sequence shown here is derived from an EMBL/GenBank/DDBJ whole genome shotgun (WGS) entry which is preliminary data.</text>
</comment>
<dbReference type="EMBL" id="MWQN01000001">
    <property type="protein sequence ID" value="OPC82435.1"/>
    <property type="molecule type" value="Genomic_DNA"/>
</dbReference>
<dbReference type="Proteomes" id="UP000190037">
    <property type="component" value="Unassembled WGS sequence"/>
</dbReference>
<name>A0A1T3P0F4_9ACTN</name>
<dbReference type="OrthoDB" id="5190667at2"/>
<dbReference type="eggNOG" id="ENOG5033YKU">
    <property type="taxonomic scope" value="Bacteria"/>
</dbReference>
<accession>A0A1T3P0F4</accession>
<sequence>MSKDPTDVALLTARALVLADLRTHGAETPETVTVVEHALVERKWWVEQWPDGAAFVPGLIGQDVQEALAEQGRVWPPCPLHDDHPLYLEPELGEDPHWVCERAGTVIAPLGALTSTQPPNERAVRDA</sequence>
<proteinExistence type="predicted"/>
<evidence type="ECO:0000313" key="1">
    <source>
        <dbReference type="EMBL" id="OPC82435.1"/>
    </source>
</evidence>
<evidence type="ECO:0000313" key="2">
    <source>
        <dbReference type="Proteomes" id="UP000190037"/>
    </source>
</evidence>
<reference evidence="1 2" key="1">
    <citation type="submission" date="2017-03" db="EMBL/GenBank/DDBJ databases">
        <title>Draft genome sequence of Streptomyces scabrisporus NF3, endophyte isolated from Amphipterygium adstringens.</title>
        <authorList>
            <person name="Vazquez M."/>
            <person name="Ceapa C.D."/>
            <person name="Rodriguez Luna D."/>
            <person name="Sanchez Esquivel S."/>
        </authorList>
    </citation>
    <scope>NUCLEOTIDE SEQUENCE [LARGE SCALE GENOMIC DNA]</scope>
    <source>
        <strain evidence="1 2">NF3</strain>
    </source>
</reference>
<gene>
    <name evidence="1" type="ORF">B4N89_17150</name>
</gene>
<dbReference type="RefSeq" id="WP_078976701.1">
    <property type="nucleotide sequence ID" value="NZ_MWQN01000001.1"/>
</dbReference>
<keyword evidence="2" id="KW-1185">Reference proteome</keyword>